<feature type="transmembrane region" description="Helical" evidence="4">
    <location>
        <begin position="93"/>
        <end position="116"/>
    </location>
</feature>
<dbReference type="Proteomes" id="UP000694542">
    <property type="component" value="Chromosome 5"/>
</dbReference>
<name>A0A8C0S6T9_CANLF</name>
<evidence type="ECO:0000256" key="2">
    <source>
        <dbReference type="ARBA" id="ARBA00022692"/>
    </source>
</evidence>
<keyword evidence="4" id="KW-1133">Transmembrane helix</keyword>
<reference evidence="6" key="1">
    <citation type="submission" date="2018-10" db="EMBL/GenBank/DDBJ databases">
        <title>De novo assembly of a Great Dane genome.</title>
        <authorList>
            <person name="Kidd J.M."/>
            <person name="Pendleton A.L."/>
            <person name="Shen F."/>
            <person name="Emery S."/>
        </authorList>
    </citation>
    <scope>NUCLEOTIDE SEQUENCE [LARGE SCALE GENOMIC DNA]</scope>
    <source>
        <strain evidence="6">Great Dane</strain>
    </source>
</reference>
<proteinExistence type="predicted"/>
<evidence type="ECO:0000256" key="4">
    <source>
        <dbReference type="SAM" id="Phobius"/>
    </source>
</evidence>
<feature type="transmembrane region" description="Helical" evidence="4">
    <location>
        <begin position="49"/>
        <end position="73"/>
    </location>
</feature>
<reference evidence="6" key="2">
    <citation type="submission" date="2025-08" db="UniProtKB">
        <authorList>
            <consortium name="Ensembl"/>
        </authorList>
    </citation>
    <scope>IDENTIFICATION</scope>
</reference>
<dbReference type="AlphaFoldDB" id="A0A8C0S6T9"/>
<feature type="domain" description="Transmembrane protein 225" evidence="5">
    <location>
        <begin position="9"/>
        <end position="139"/>
    </location>
</feature>
<dbReference type="GO" id="GO:0016020">
    <property type="term" value="C:membrane"/>
    <property type="evidence" value="ECO:0007669"/>
    <property type="project" value="UniProtKB-SubCell"/>
</dbReference>
<dbReference type="InterPro" id="IPR033542">
    <property type="entry name" value="TM225"/>
</dbReference>
<dbReference type="Ensembl" id="ENSCAFT00040019005.1">
    <property type="protein sequence ID" value="ENSCAFP00040016485.1"/>
    <property type="gene ID" value="ENSCAFG00040010271.1"/>
</dbReference>
<dbReference type="PANTHER" id="PTHR36477:SF1">
    <property type="entry name" value="TRANSMEMBRANE PROTEIN 225"/>
    <property type="match status" value="1"/>
</dbReference>
<evidence type="ECO:0000259" key="5">
    <source>
        <dbReference type="Pfam" id="PF25452"/>
    </source>
</evidence>
<keyword evidence="3 4" id="KW-0472">Membrane</keyword>
<sequence length="308" mass="35425">QWQKYHSEVSRHHMFFSSWALIFLTLGILREEWVELTLETKKNTISTVLGYVALLFDGLEVVRIMMILCLSLSFVHNLFLGLEFTYFIPQTKYVFFITVFLSFFTGILLLCALILYQLKLKQGQSVYYSTYKITWIISLLSADTEGNVSVTFHCFFITLTGFSFSPGILSLLECKKSTSACACATLIHTPERESEDIEESESSVKIVSLPENAAAPRSIVHTREGSPNRPQLQTRRVTWLYDLTIDLSAYAYLNGNSFACYVLCVSLQLYCLCLALFNDYAWVRVYKKIQKVAFKKKKKQFLLFVHTI</sequence>
<organism evidence="6 7">
    <name type="scientific">Canis lupus familiaris</name>
    <name type="common">Dog</name>
    <name type="synonym">Canis familiaris</name>
    <dbReference type="NCBI Taxonomy" id="9615"/>
    <lineage>
        <taxon>Eukaryota</taxon>
        <taxon>Metazoa</taxon>
        <taxon>Chordata</taxon>
        <taxon>Craniata</taxon>
        <taxon>Vertebrata</taxon>
        <taxon>Euteleostomi</taxon>
        <taxon>Mammalia</taxon>
        <taxon>Eutheria</taxon>
        <taxon>Laurasiatheria</taxon>
        <taxon>Carnivora</taxon>
        <taxon>Caniformia</taxon>
        <taxon>Canidae</taxon>
        <taxon>Canis</taxon>
    </lineage>
</organism>
<dbReference type="PANTHER" id="PTHR36477">
    <property type="entry name" value="TRANSMEMBRANE PROTEIN 225"/>
    <property type="match status" value="1"/>
</dbReference>
<evidence type="ECO:0000256" key="1">
    <source>
        <dbReference type="ARBA" id="ARBA00004141"/>
    </source>
</evidence>
<evidence type="ECO:0000256" key="3">
    <source>
        <dbReference type="ARBA" id="ARBA00023136"/>
    </source>
</evidence>
<dbReference type="Pfam" id="PF25452">
    <property type="entry name" value="TM225"/>
    <property type="match status" value="1"/>
</dbReference>
<evidence type="ECO:0000313" key="7">
    <source>
        <dbReference type="Proteomes" id="UP000694542"/>
    </source>
</evidence>
<keyword evidence="2 4" id="KW-0812">Transmembrane</keyword>
<comment type="subcellular location">
    <subcellularLocation>
        <location evidence="1">Membrane</location>
        <topology evidence="1">Multi-pass membrane protein</topology>
    </subcellularLocation>
</comment>
<protein>
    <recommendedName>
        <fullName evidence="5">Transmembrane protein 225 domain-containing protein</fullName>
    </recommendedName>
</protein>
<feature type="transmembrane region" description="Helical" evidence="4">
    <location>
        <begin position="12"/>
        <end position="29"/>
    </location>
</feature>
<accession>A0A8C0S6T9</accession>
<dbReference type="InterPro" id="IPR057351">
    <property type="entry name" value="TM225_dom"/>
</dbReference>
<feature type="transmembrane region" description="Helical" evidence="4">
    <location>
        <begin position="258"/>
        <end position="277"/>
    </location>
</feature>
<evidence type="ECO:0000313" key="6">
    <source>
        <dbReference type="Ensembl" id="ENSCAFP00040016485.1"/>
    </source>
</evidence>